<protein>
    <submittedName>
        <fullName evidence="2">Secreted protein</fullName>
    </submittedName>
</protein>
<dbReference type="WBParaSite" id="PS1159_v2.g21364.t1">
    <property type="protein sequence ID" value="PS1159_v2.g21364.t1"/>
    <property type="gene ID" value="PS1159_v2.g21364"/>
</dbReference>
<proteinExistence type="predicted"/>
<organism evidence="1 2">
    <name type="scientific">Panagrolaimus sp. PS1159</name>
    <dbReference type="NCBI Taxonomy" id="55785"/>
    <lineage>
        <taxon>Eukaryota</taxon>
        <taxon>Metazoa</taxon>
        <taxon>Ecdysozoa</taxon>
        <taxon>Nematoda</taxon>
        <taxon>Chromadorea</taxon>
        <taxon>Rhabditida</taxon>
        <taxon>Tylenchina</taxon>
        <taxon>Panagrolaimomorpha</taxon>
        <taxon>Panagrolaimoidea</taxon>
        <taxon>Panagrolaimidae</taxon>
        <taxon>Panagrolaimus</taxon>
    </lineage>
</organism>
<name>A0AC35FVP6_9BILA</name>
<reference evidence="2" key="1">
    <citation type="submission" date="2022-11" db="UniProtKB">
        <authorList>
            <consortium name="WormBaseParasite"/>
        </authorList>
    </citation>
    <scope>IDENTIFICATION</scope>
</reference>
<evidence type="ECO:0000313" key="1">
    <source>
        <dbReference type="Proteomes" id="UP000887580"/>
    </source>
</evidence>
<evidence type="ECO:0000313" key="2">
    <source>
        <dbReference type="WBParaSite" id="PS1159_v2.g21364.t1"/>
    </source>
</evidence>
<accession>A0AC35FVP6</accession>
<sequence>MFSQNLCRLFCIIYVCCLLSPLIEASPIAAANHPDLYLRFRKNSNAQDNVQPFIRFRKSLPLRLRIMERQVPEYPQYPQYVQDDSFTV</sequence>
<dbReference type="Proteomes" id="UP000887580">
    <property type="component" value="Unplaced"/>
</dbReference>